<evidence type="ECO:0000256" key="3">
    <source>
        <dbReference type="SAM" id="Phobius"/>
    </source>
</evidence>
<dbReference type="InterPro" id="IPR012902">
    <property type="entry name" value="N_methyl_site"/>
</dbReference>
<name>A0ABW6KEA5_9BACI</name>
<evidence type="ECO:0000256" key="2">
    <source>
        <dbReference type="ARBA" id="ARBA00023287"/>
    </source>
</evidence>
<sequence length="145" mass="17119">MLQRENGFTLIESLFVLSIFLIITTVSLVYLTPQNNQVEKQLFFSRLKADLLYAQAYAMSSKESVSVNILPQKHQYYIRRFNGELLVNRTYSKKIKIREGSISLYFKFNSDGNINSFGSFYIYFNEEQYRLTFLIGRGRFYVLKL</sequence>
<dbReference type="InterPro" id="IPR045584">
    <property type="entry name" value="Pilin-like"/>
</dbReference>
<dbReference type="Pfam" id="PF07963">
    <property type="entry name" value="N_methyl"/>
    <property type="match status" value="1"/>
</dbReference>
<keyword evidence="3" id="KW-1133">Transmembrane helix</keyword>
<dbReference type="Proteomes" id="UP001601059">
    <property type="component" value="Unassembled WGS sequence"/>
</dbReference>
<dbReference type="EMBL" id="JBIACK010000010">
    <property type="protein sequence ID" value="MFE8702491.1"/>
    <property type="molecule type" value="Genomic_DNA"/>
</dbReference>
<proteinExistence type="predicted"/>
<dbReference type="NCBIfam" id="TIGR02532">
    <property type="entry name" value="IV_pilin_GFxxxE"/>
    <property type="match status" value="1"/>
</dbReference>
<keyword evidence="3" id="KW-0472">Membrane</keyword>
<dbReference type="InterPro" id="IPR016785">
    <property type="entry name" value="ComGD"/>
</dbReference>
<dbReference type="NCBIfam" id="NF040982">
    <property type="entry name" value="ComGD"/>
    <property type="match status" value="1"/>
</dbReference>
<keyword evidence="3" id="KW-0812">Transmembrane</keyword>
<comment type="caution">
    <text evidence="4">The sequence shown here is derived from an EMBL/GenBank/DDBJ whole genome shotgun (WGS) entry which is preliminary data.</text>
</comment>
<dbReference type="PIRSF" id="PIRSF021292">
    <property type="entry name" value="Competence_ComGD"/>
    <property type="match status" value="1"/>
</dbReference>
<gene>
    <name evidence="4" type="primary">comGD</name>
    <name evidence="4" type="ORF">ACFYKX_17990</name>
</gene>
<feature type="transmembrane region" description="Helical" evidence="3">
    <location>
        <begin position="7"/>
        <end position="31"/>
    </location>
</feature>
<dbReference type="SUPFAM" id="SSF54523">
    <property type="entry name" value="Pili subunits"/>
    <property type="match status" value="1"/>
</dbReference>
<dbReference type="RefSeq" id="WP_389362457.1">
    <property type="nucleotide sequence ID" value="NZ_JBIACK010000010.1"/>
</dbReference>
<accession>A0ABW6KEA5</accession>
<evidence type="ECO:0000313" key="4">
    <source>
        <dbReference type="EMBL" id="MFE8702491.1"/>
    </source>
</evidence>
<protein>
    <submittedName>
        <fullName evidence="4">Competence type IV pilus minor pilin ComGD</fullName>
    </submittedName>
</protein>
<organism evidence="4 5">
    <name type="scientific">Cytobacillus spartinae</name>
    <dbReference type="NCBI Taxonomy" id="3299023"/>
    <lineage>
        <taxon>Bacteria</taxon>
        <taxon>Bacillati</taxon>
        <taxon>Bacillota</taxon>
        <taxon>Bacilli</taxon>
        <taxon>Bacillales</taxon>
        <taxon>Bacillaceae</taxon>
        <taxon>Cytobacillus</taxon>
    </lineage>
</organism>
<keyword evidence="2" id="KW-0178">Competence</keyword>
<comment type="subcellular location">
    <subcellularLocation>
        <location evidence="1">Cell surface</location>
    </subcellularLocation>
</comment>
<evidence type="ECO:0000256" key="1">
    <source>
        <dbReference type="ARBA" id="ARBA00004241"/>
    </source>
</evidence>
<evidence type="ECO:0000313" key="5">
    <source>
        <dbReference type="Proteomes" id="UP001601059"/>
    </source>
</evidence>
<keyword evidence="5" id="KW-1185">Reference proteome</keyword>
<reference evidence="4 5" key="1">
    <citation type="submission" date="2024-08" db="EMBL/GenBank/DDBJ databases">
        <title>Two novel Cytobacillus novel species.</title>
        <authorList>
            <person name="Liu G."/>
        </authorList>
    </citation>
    <scope>NUCLEOTIDE SEQUENCE [LARGE SCALE GENOMIC DNA]</scope>
    <source>
        <strain evidence="4 5">FJAT-54145</strain>
    </source>
</reference>